<dbReference type="EMBL" id="CP003098">
    <property type="protein sequence ID" value="AET31577.1"/>
    <property type="molecule type" value="Genomic_DNA"/>
</dbReference>
<dbReference type="InterPro" id="IPR027291">
    <property type="entry name" value="Glyco_hydro_38_N_sf"/>
</dbReference>
<proteinExistence type="inferred from homology"/>
<organism evidence="5 6">
    <name type="scientific">Pyrobaculum ferrireducens</name>
    <dbReference type="NCBI Taxonomy" id="1104324"/>
    <lineage>
        <taxon>Archaea</taxon>
        <taxon>Thermoproteota</taxon>
        <taxon>Thermoprotei</taxon>
        <taxon>Thermoproteales</taxon>
        <taxon>Thermoproteaceae</taxon>
        <taxon>Pyrobaculum</taxon>
    </lineage>
</organism>
<feature type="domain" description="Glycoside hydrolase family 57 N-terminal" evidence="4">
    <location>
        <begin position="17"/>
        <end position="418"/>
    </location>
</feature>
<dbReference type="AlphaFoldDB" id="G7VEF3"/>
<evidence type="ECO:0000256" key="2">
    <source>
        <dbReference type="ARBA" id="ARBA00023277"/>
    </source>
</evidence>
<keyword evidence="6" id="KW-1185">Reference proteome</keyword>
<dbReference type="PANTHER" id="PTHR36306">
    <property type="entry name" value="ALPHA-AMYLASE-RELATED-RELATED"/>
    <property type="match status" value="1"/>
</dbReference>
<evidence type="ECO:0000313" key="5">
    <source>
        <dbReference type="EMBL" id="AET31577.1"/>
    </source>
</evidence>
<dbReference type="HOGENOM" id="CLU_295728_0_0_2"/>
<gene>
    <name evidence="5" type="ORF">P186_0109</name>
</gene>
<dbReference type="KEGG" id="pyr:P186_0109"/>
<dbReference type="Gene3D" id="3.20.110.10">
    <property type="entry name" value="Glycoside hydrolase 38, N terminal domain"/>
    <property type="match status" value="1"/>
</dbReference>
<dbReference type="Proteomes" id="UP000005867">
    <property type="component" value="Chromosome"/>
</dbReference>
<dbReference type="Pfam" id="PF03065">
    <property type="entry name" value="Glyco_hydro_57"/>
    <property type="match status" value="1"/>
</dbReference>
<dbReference type="InterPro" id="IPR004300">
    <property type="entry name" value="Glyco_hydro_57_N"/>
</dbReference>
<keyword evidence="2 3" id="KW-0119">Carbohydrate metabolism</keyword>
<dbReference type="InterPro" id="IPR052046">
    <property type="entry name" value="GH57_Enzymes"/>
</dbReference>
<evidence type="ECO:0000256" key="3">
    <source>
        <dbReference type="RuleBase" id="RU361196"/>
    </source>
</evidence>
<evidence type="ECO:0000256" key="1">
    <source>
        <dbReference type="ARBA" id="ARBA00006821"/>
    </source>
</evidence>
<dbReference type="STRING" id="1104324.P186_0109"/>
<dbReference type="GO" id="GO:0016787">
    <property type="term" value="F:hydrolase activity"/>
    <property type="evidence" value="ECO:0007669"/>
    <property type="project" value="UniProtKB-KW"/>
</dbReference>
<accession>G7VEF3</accession>
<keyword evidence="5" id="KW-0378">Hydrolase</keyword>
<comment type="similarity">
    <text evidence="1 3">Belongs to the glycosyl hydrolase 57 family.</text>
</comment>
<dbReference type="GO" id="GO:0005975">
    <property type="term" value="P:carbohydrate metabolic process"/>
    <property type="evidence" value="ECO:0007669"/>
    <property type="project" value="InterPro"/>
</dbReference>
<sequence>MLQAVLFAAVAAAQNVVFVWHLHQPPYYIPESSVPTDTGKGVAEAPWVRLWTAKAYYPMLLLVEETGVKVTFDVTPTLLEQIEMYASGRLIDRYLQLSLKSAEELTEEEKAFIANRFFDISWEVQIPKFPRYQCLLQKRNSGLQFDTADYRDLQVLFNLAWINEKLLVEDPELRPIYEKARNSNCGTHFTDLEKAVVLTKHLKYPKLFLDKLAKLYRGGWIDVVMTPYYYPIAPLVENTSNALLTDPGIITLPRPFAHPEDVAAQIQLSRHKFKTFFKSELLGVWPPELAVDDLFLEILSQNSIRYTIADQAALQRYLGREAEPRELHTPWVRHGVLIFFRDRELSDWIGFRGSELSRQFGEDYAAGQFLQILSSRTGDGYVVVALDGENPWEWYPHDGYIFLTKIYNAVKDRATTLREVAGRATPLPMNSPLPPSSWAGGSLSVWIGEWEENLAWRILKEARQAAQNKAWAQLLYPAEAGDWFWWYGRDRESPVENVFDYLFRYAIKKFYNKTGLPYSYTWPLDEPIHYRSQVTVDWAGAPFNRLIFSEVENVTVTVEVYSQTAGTASPGRAGGIRAVAHWGPVDVWGGAWRDLFFAPMAYAGDVGNNDVYALQLRLPPGKYEFTFIAQGSNEVYATALGKNYRVEVVPRTGGYVCGVELSRVEVYDSGGNLIAIYTGNATAYVGNVIKAYYRICRSGDVYVAASMALLRDVGAPWDEMYIYAEPAGGDLYVAEFRLNYSGVFVLRVKAMGSNVSYSPPTYIKALGGPGPRFVDGDPSDWIGQPPQQTPGATASMYELIVADPEGDQYRYYRPDWNWPPTDDLDAVELRLYIDGNNLYGLVKLRQHGNIYAPYVMVAIGLPGGGFSEWLPDWSDTKLAFKWDYVIGINYGKGAPLFLFNHSWDPKPVGQIARSGNVIEFAIPLDQLPLLKDAKEIYITAAVFANSYGGIWDPGKNNAYDPARGIYINEDIYASNIYDVFGQAPTWEEVHGGWNGGDYTINFYITAHLQNGRIVALS</sequence>
<evidence type="ECO:0000259" key="4">
    <source>
        <dbReference type="Pfam" id="PF03065"/>
    </source>
</evidence>
<dbReference type="BioCyc" id="PSP1104324:GJSN-109-MONOMER"/>
<dbReference type="InterPro" id="IPR011330">
    <property type="entry name" value="Glyco_hydro/deAcase_b/a-brl"/>
</dbReference>
<evidence type="ECO:0000313" key="6">
    <source>
        <dbReference type="Proteomes" id="UP000005867"/>
    </source>
</evidence>
<protein>
    <submittedName>
        <fullName evidence="5">Glycoside hydrolase, family 57</fullName>
    </submittedName>
</protein>
<name>G7VEF3_9CREN</name>
<dbReference type="PANTHER" id="PTHR36306:SF1">
    <property type="entry name" value="ALPHA-AMYLASE-RELATED"/>
    <property type="match status" value="1"/>
</dbReference>
<dbReference type="SUPFAM" id="SSF88713">
    <property type="entry name" value="Glycoside hydrolase/deacetylase"/>
    <property type="match status" value="1"/>
</dbReference>
<reference evidence="5 6" key="1">
    <citation type="journal article" date="2012" name="J. Bacteriol.">
        <title>Complete genome sequence of strain 1860, a crenarchaeon of the genus pyrobaculum able to grow with various electron acceptors.</title>
        <authorList>
            <person name="Mardanov A.V."/>
            <person name="Gumerov V.M."/>
            <person name="Slobodkina G.B."/>
            <person name="Beletsky A.V."/>
            <person name="Bonch-Osmolovskaya E.A."/>
            <person name="Ravin N.V."/>
            <person name="Skryabin K.G."/>
        </authorList>
    </citation>
    <scope>NUCLEOTIDE SEQUENCE [LARGE SCALE GENOMIC DNA]</scope>
    <source>
        <strain evidence="5 6">1860</strain>
    </source>
</reference>
<dbReference type="eggNOG" id="arCOG03284">
    <property type="taxonomic scope" value="Archaea"/>
</dbReference>